<dbReference type="AlphaFoldDB" id="A0A3B0YYC5"/>
<dbReference type="PRINTS" id="PR00344">
    <property type="entry name" value="BCTRLSENSOR"/>
</dbReference>
<dbReference type="SMART" id="SM00387">
    <property type="entry name" value="HATPase_c"/>
    <property type="match status" value="1"/>
</dbReference>
<dbReference type="InterPro" id="IPR004358">
    <property type="entry name" value="Sig_transdc_His_kin-like_C"/>
</dbReference>
<dbReference type="InterPro" id="IPR036097">
    <property type="entry name" value="HisK_dim/P_sf"/>
</dbReference>
<proteinExistence type="predicted"/>
<dbReference type="SUPFAM" id="SSF55874">
    <property type="entry name" value="ATPase domain of HSP90 chaperone/DNA topoisomerase II/histidine kinase"/>
    <property type="match status" value="1"/>
</dbReference>
<dbReference type="Pfam" id="PF00072">
    <property type="entry name" value="Response_reg"/>
    <property type="match status" value="2"/>
</dbReference>
<dbReference type="Gene3D" id="3.40.50.2300">
    <property type="match status" value="2"/>
</dbReference>
<dbReference type="Pfam" id="PF02518">
    <property type="entry name" value="HATPase_c"/>
    <property type="match status" value="1"/>
</dbReference>
<feature type="domain" description="Histidine kinase" evidence="8">
    <location>
        <begin position="185"/>
        <end position="408"/>
    </location>
</feature>
<dbReference type="InterPro" id="IPR005467">
    <property type="entry name" value="His_kinase_dom"/>
</dbReference>
<feature type="region of interest" description="Disordered" evidence="7">
    <location>
        <begin position="1"/>
        <end position="30"/>
    </location>
</feature>
<reference evidence="10" key="1">
    <citation type="submission" date="2018-06" db="EMBL/GenBank/DDBJ databases">
        <authorList>
            <person name="Zhirakovskaya E."/>
        </authorList>
    </citation>
    <scope>NUCLEOTIDE SEQUENCE</scope>
</reference>
<keyword evidence="5" id="KW-0067">ATP-binding</keyword>
<dbReference type="Gene3D" id="1.10.287.130">
    <property type="match status" value="1"/>
</dbReference>
<keyword evidence="2" id="KW-0808">Transferase</keyword>
<keyword evidence="4" id="KW-0418">Kinase</keyword>
<name>A0A3B0YYC5_9ZZZZ</name>
<dbReference type="CDD" id="cd00082">
    <property type="entry name" value="HisKA"/>
    <property type="match status" value="1"/>
</dbReference>
<evidence type="ECO:0000313" key="10">
    <source>
        <dbReference type="EMBL" id="VAW73406.1"/>
    </source>
</evidence>
<dbReference type="InterPro" id="IPR036890">
    <property type="entry name" value="HATPase_C_sf"/>
</dbReference>
<feature type="domain" description="Response regulatory" evidence="9">
    <location>
        <begin position="40"/>
        <end position="154"/>
    </location>
</feature>
<evidence type="ECO:0000256" key="4">
    <source>
        <dbReference type="ARBA" id="ARBA00022777"/>
    </source>
</evidence>
<organism evidence="10">
    <name type="scientific">hydrothermal vent metagenome</name>
    <dbReference type="NCBI Taxonomy" id="652676"/>
    <lineage>
        <taxon>unclassified sequences</taxon>
        <taxon>metagenomes</taxon>
        <taxon>ecological metagenomes</taxon>
    </lineage>
</organism>
<evidence type="ECO:0000256" key="7">
    <source>
        <dbReference type="SAM" id="MobiDB-lite"/>
    </source>
</evidence>
<evidence type="ECO:0000256" key="6">
    <source>
        <dbReference type="ARBA" id="ARBA00023012"/>
    </source>
</evidence>
<dbReference type="InterPro" id="IPR011006">
    <property type="entry name" value="CheY-like_superfamily"/>
</dbReference>
<protein>
    <recommendedName>
        <fullName evidence="11">Histidine kinase</fullName>
    </recommendedName>
</protein>
<dbReference type="GO" id="GO:0000155">
    <property type="term" value="F:phosphorelay sensor kinase activity"/>
    <property type="evidence" value="ECO:0007669"/>
    <property type="project" value="InterPro"/>
</dbReference>
<evidence type="ECO:0000259" key="8">
    <source>
        <dbReference type="PROSITE" id="PS50109"/>
    </source>
</evidence>
<accession>A0A3B0YYC5</accession>
<sequence length="556" mass="61731">MNKSSINPKIRPHGTQEPKKEVPQAGTETNDIVSNNSHRCVLIVDDDSDFATIMFDLLSLEGYQVQLANNATEAKQILTHFMADVALVDLRLGQDSGIELVNKLQQQSPELLCVMMTAYADFETAIMALRHGAYDYLCKPFHPEKLMMTLRRSFEHIEVVRAKIVAEDALRRSQKMEAVGQLAGGIAHDFNNQLGVIIGYLDFLKEHHAGGGKPQQWVNTASRATSRCIDLTQQLLNFSRKQKNEQIVIDLNQELVKMDSLITHSVTPSIQIESFPEKDLWSVTVDPGELQDALLNLILNARDAMPNGGKLLIKTNNKVVDQNQAAIIPGLNAGHYVQVIIRDTGQGMDKAIMDRIFDPFFTTKPTGEGTGLGLAMVYGFTKRYNGHINVKSTTGLGTTFYLYLPRTKNQKKPVMNAVASDNCLPRGAETVLIVDDEPELLRLADLRLSNLGYHTLLAENAKQALKYLDSHKDIDLLFADIVMPGGTDGYTLAAQAVKKLPKLKVLLTSGYAPCTTQDKLQNSFTQHLLHKPYGNDELAHSVRTILDKQLRTSEAD</sequence>
<dbReference type="PROSITE" id="PS50109">
    <property type="entry name" value="HIS_KIN"/>
    <property type="match status" value="1"/>
</dbReference>
<keyword evidence="6" id="KW-0902">Two-component regulatory system</keyword>
<dbReference type="PANTHER" id="PTHR43065">
    <property type="entry name" value="SENSOR HISTIDINE KINASE"/>
    <property type="match status" value="1"/>
</dbReference>
<dbReference type="SMART" id="SM00448">
    <property type="entry name" value="REC"/>
    <property type="match status" value="2"/>
</dbReference>
<dbReference type="EMBL" id="UOFL01000043">
    <property type="protein sequence ID" value="VAW73406.1"/>
    <property type="molecule type" value="Genomic_DNA"/>
</dbReference>
<dbReference type="InterPro" id="IPR003594">
    <property type="entry name" value="HATPase_dom"/>
</dbReference>
<dbReference type="PROSITE" id="PS50110">
    <property type="entry name" value="RESPONSE_REGULATORY"/>
    <property type="match status" value="2"/>
</dbReference>
<evidence type="ECO:0000256" key="3">
    <source>
        <dbReference type="ARBA" id="ARBA00022741"/>
    </source>
</evidence>
<dbReference type="InterPro" id="IPR001789">
    <property type="entry name" value="Sig_transdc_resp-reg_receiver"/>
</dbReference>
<evidence type="ECO:0000259" key="9">
    <source>
        <dbReference type="PROSITE" id="PS50110"/>
    </source>
</evidence>
<dbReference type="PANTHER" id="PTHR43065:SF46">
    <property type="entry name" value="C4-DICARBOXYLATE TRANSPORT SENSOR PROTEIN DCTB"/>
    <property type="match status" value="1"/>
</dbReference>
<dbReference type="Gene3D" id="3.30.565.10">
    <property type="entry name" value="Histidine kinase-like ATPase, C-terminal domain"/>
    <property type="match status" value="1"/>
</dbReference>
<dbReference type="SUPFAM" id="SSF47384">
    <property type="entry name" value="Homodimeric domain of signal transducing histidine kinase"/>
    <property type="match status" value="1"/>
</dbReference>
<evidence type="ECO:0000256" key="5">
    <source>
        <dbReference type="ARBA" id="ARBA00022840"/>
    </source>
</evidence>
<dbReference type="Pfam" id="PF00512">
    <property type="entry name" value="HisKA"/>
    <property type="match status" value="1"/>
</dbReference>
<keyword evidence="3" id="KW-0547">Nucleotide-binding</keyword>
<evidence type="ECO:0000256" key="1">
    <source>
        <dbReference type="ARBA" id="ARBA00022553"/>
    </source>
</evidence>
<keyword evidence="1" id="KW-0597">Phosphoprotein</keyword>
<dbReference type="GO" id="GO:0005524">
    <property type="term" value="F:ATP binding"/>
    <property type="evidence" value="ECO:0007669"/>
    <property type="project" value="UniProtKB-KW"/>
</dbReference>
<dbReference type="InterPro" id="IPR003661">
    <property type="entry name" value="HisK_dim/P_dom"/>
</dbReference>
<evidence type="ECO:0008006" key="11">
    <source>
        <dbReference type="Google" id="ProtNLM"/>
    </source>
</evidence>
<feature type="domain" description="Response regulatory" evidence="9">
    <location>
        <begin position="430"/>
        <end position="546"/>
    </location>
</feature>
<dbReference type="SMART" id="SM00388">
    <property type="entry name" value="HisKA"/>
    <property type="match status" value="1"/>
</dbReference>
<dbReference type="SUPFAM" id="SSF52172">
    <property type="entry name" value="CheY-like"/>
    <property type="match status" value="2"/>
</dbReference>
<evidence type="ECO:0000256" key="2">
    <source>
        <dbReference type="ARBA" id="ARBA00022679"/>
    </source>
</evidence>
<gene>
    <name evidence="10" type="ORF">MNBD_GAMMA12-3350</name>
</gene>